<proteinExistence type="predicted"/>
<dbReference type="EMBL" id="CP031598">
    <property type="protein sequence ID" value="QEW27768.1"/>
    <property type="molecule type" value="Genomic_DNA"/>
</dbReference>
<protein>
    <submittedName>
        <fullName evidence="1">Uncharacterized protein</fullName>
    </submittedName>
</protein>
<sequence>MLGQGVQARPECREAPHGRVVLFWDNVSRSCLSDHVPGLPGPA</sequence>
<dbReference type="AlphaFoldDB" id="A0A5P3AHF8"/>
<dbReference type="Proteomes" id="UP000325785">
    <property type="component" value="Chromosome"/>
</dbReference>
<evidence type="ECO:0000313" key="2">
    <source>
        <dbReference type="Proteomes" id="UP000325785"/>
    </source>
</evidence>
<gene>
    <name evidence="1" type="ORF">RIdsm_03588</name>
</gene>
<name>A0A5P3AHF8_9RHOB</name>
<organism evidence="1 2">
    <name type="scientific">Roseovarius indicus</name>
    <dbReference type="NCBI Taxonomy" id="540747"/>
    <lineage>
        <taxon>Bacteria</taxon>
        <taxon>Pseudomonadati</taxon>
        <taxon>Pseudomonadota</taxon>
        <taxon>Alphaproteobacteria</taxon>
        <taxon>Rhodobacterales</taxon>
        <taxon>Roseobacteraceae</taxon>
        <taxon>Roseovarius</taxon>
    </lineage>
</organism>
<evidence type="ECO:0000313" key="1">
    <source>
        <dbReference type="EMBL" id="QEW27768.1"/>
    </source>
</evidence>
<reference evidence="1 2" key="1">
    <citation type="submission" date="2018-08" db="EMBL/GenBank/DDBJ databases">
        <title>Genetic Globetrotter - A new plasmid hitch-hiking vast phylogenetic and geographic distances.</title>
        <authorList>
            <person name="Vollmers J."/>
            <person name="Petersen J."/>
        </authorList>
    </citation>
    <scope>NUCLEOTIDE SEQUENCE [LARGE SCALE GENOMIC DNA]</scope>
    <source>
        <strain evidence="1 2">DSM 26383</strain>
    </source>
</reference>
<accession>A0A5P3AHF8</accession>
<dbReference type="KEGG" id="rid:RIdsm_03588"/>